<reference evidence="1" key="2">
    <citation type="submission" date="2003-01" db="EMBL/GenBank/DDBJ databases">
        <title>Partial Nucleotide Sequence of the Feldmannia irregularis Virus FirrV-1 Genome: On the Evolution of Large Phaeoviral Genomes.</title>
        <authorList>
            <person name="Delaroque N."/>
            <person name="Knippers R."/>
            <person name="Mueller D.G."/>
            <person name="Boland W."/>
        </authorList>
    </citation>
    <scope>NUCLEOTIDE SEQUENCE</scope>
    <source>
        <strain evidence="1">FirrV-1</strain>
    </source>
</reference>
<protein>
    <submittedName>
        <fullName evidence="1">FirrV-1-H3</fullName>
    </submittedName>
</protein>
<accession>Q6XLU7</accession>
<name>Q6XLU7_9PHYC</name>
<organism evidence="1">
    <name type="scientific">Feldmannia irregularis virus a</name>
    <dbReference type="NCBI Taxonomy" id="231992"/>
    <lineage>
        <taxon>Viruses</taxon>
        <taxon>Varidnaviria</taxon>
        <taxon>Bamfordvirae</taxon>
        <taxon>Nucleocytoviricota</taxon>
        <taxon>Megaviricetes</taxon>
        <taxon>Algavirales</taxon>
        <taxon>Phycodnaviridae</taxon>
        <taxon>Phaeovirus</taxon>
        <taxon>Phaeovirus irregularis</taxon>
    </lineage>
</organism>
<dbReference type="EMBL" id="AY225140">
    <property type="protein sequence ID" value="AAR26964.1"/>
    <property type="molecule type" value="Genomic_DNA"/>
</dbReference>
<sequence length="532" mass="56954">MNSSTLCCNQIKAEDNALSLHQLTNTAIGSEEHNHCLSYQAESASYVSKVCDINETENVDADTAPSHNELLVWDETWTNRTFTSLLHQLNTTIDGIIAITNSKYIGNQGSPALTDMVMFTDTLTGGYTMGIGSCGDGNVILKREPTDTDFVYLTTLSMGQNMNFNLPVGTVFRSTKGISGFSAPFPMPLGLSSLSGTYFRFYAFRLTSLVFVTSAGLESVVTLYDSSGTVIVDGPTTLAPFGTTTLNCGEDMQGEFIVVSSTDVYCGTKTTTGDADNRLIIGSMMSTAIIVWNRYCRVTAQELDTNVRWYRQNGETGSFTVNAGTPVSIYTGAVNEDVGGPSNAGNNKDYGLAGCLILASNKPISAFSGADSNGWEAVPGWPLKQTAQLFANPANIDNNSDAGISSVTIASQFEGQFQIFDSTKALIATETISRTNPVTTAEDQKCPAAGQWQPVNSGLTDWNGGYVVSNVPAICIMNLNGSSAPWTSDAGDELMIPGVTPDEIRACIQIGEDGLYRRRDIDVSGTESWNIC</sequence>
<dbReference type="KEGG" id="vg:41332258"/>
<evidence type="ECO:0000313" key="1">
    <source>
        <dbReference type="EMBL" id="AAR26964.1"/>
    </source>
</evidence>
<dbReference type="RefSeq" id="YP_009665612.1">
    <property type="nucleotide sequence ID" value="NC_043251.1"/>
</dbReference>
<reference evidence="1" key="1">
    <citation type="journal article" date="2003" name="J. Mol. Evol.">
        <title>Comparisons of two large phaeoviral genomes and evolutionary implications.</title>
        <authorList>
            <person name="Delaroque N."/>
            <person name="Boland W."/>
            <person name="Muller D.G."/>
            <person name="Knippers R."/>
        </authorList>
    </citation>
    <scope>NUCLEOTIDE SEQUENCE</scope>
    <source>
        <strain evidence="1">FirrV-1</strain>
    </source>
</reference>
<proteinExistence type="predicted"/>
<dbReference type="GeneID" id="41332258"/>